<dbReference type="GO" id="GO:0008270">
    <property type="term" value="F:zinc ion binding"/>
    <property type="evidence" value="ECO:0007669"/>
    <property type="project" value="UniProtKB-KW"/>
</dbReference>
<dbReference type="AlphaFoldDB" id="A0A0B2VW01"/>
<sequence>MVTSAHSEHRNASEAVSESRTNDMVQSSERTFVATVEQGRRERPVYEGRDDDENLPLRRVVIDDEEEEGSDPVSDQQEPLHTSGLPYEDHNYGDLSRSANSSRANEENAESFPVIAGLASYFGEEEVDEQAGLMQRSAAVAEPSPISYRAPMRETYYRQSEQGGGYSMQSYASQPQTAYRITQNPGANLVTIGGRTYVRQTSTNLPQGYRSTPRETYSTGSAISGGSYAVGTYGGARRMSSGVSQLKRAVRPGGMAMSHSGMRIGVVSGGSPTKQLLSAYASPASAANIVADPMRVANDNAPAPFIVPARGSKPTFRSKAQNARGRNRQEQQDDLLENPVNVYKVSPRKMATFGTASSGRQQSPIRVQQQQVYGSPPKADYLMMSGSVEPSRVPHSEATDIHYHPEMEDDTQVNVTRLEESAERASVAIESVEGSMSRAPESPVTGIVESTHREALRRASESVIDLVGQEADPGTVERKEQHKTVIPSQHTDQQLPQPSQIQRMFDAPVAPSSHFLNTPSISPQNRYQQHLWQSDDQQRHSKNDASQTEEKARLMDGLVVHSRGESIVEQNLHYHNRLYDANGRLQDGVEVLEQGSLHRAQLPEDFRSHRGRYGKREEVRDDINRFVEEFIQQSEGQRDSTAVDELQVRHGRVSEQKLSYHSQQFDGKRVRAGGHLMSWSGHERLANSGIGRQQMSQQQPCDYEQFVEAVQQPQRSIQHRGRGRAGDRLQPRIRSSQSASYCAGGSPANTLQQVRSTRAPHSPSRSPSKAHSQSPYRGTRGVARQLPTSPGHVAGVFPRTAVLSPPRVRMISRQQADAQQQDEFMAQQQQPSQHLIPTAPPPICMPQSAGVLQAQFPPEQSQLSSPEQHMPPVVPQPGPAEHAVGSTYPVTATSPSQLQGIPLDSMSFAQSSTSPTGMEIQSHLAHLQAYVNEELSSGDELLLSQASDVQRNQFAANRQPMPAGRSSTSAAEEENSFTEDLTEEKGTEEEGGDERTRAESSPDIRSQGSDSSGGESWDEDYTTRCHCGLDHNDEFMIQCDTCKVWQHVKCMGMDRKHIPKVYKCELCYPRPMKLTKAEAREMQMKALAKLRKEKERRKQRKAKRRDDRSKKRMQKKMENKKKPVMKKLQTTEQFQQTNTYEYSRAVLAFSRRHEDTCDPPNMDVVKNNEGLAVMFVTQVVRGLVSLRSFNISDPVVYVCGRVSLPSECPGREKPGSILPFVTLYRFVLPT</sequence>
<name>A0A0B2VW01_TOXCA</name>
<feature type="compositionally biased region" description="Basic and acidic residues" evidence="5">
    <location>
        <begin position="993"/>
        <end position="1002"/>
    </location>
</feature>
<feature type="region of interest" description="Disordered" evidence="5">
    <location>
        <begin position="510"/>
        <end position="548"/>
    </location>
</feature>
<evidence type="ECO:0000256" key="3">
    <source>
        <dbReference type="ARBA" id="ARBA00022833"/>
    </source>
</evidence>
<organism evidence="7 8">
    <name type="scientific">Toxocara canis</name>
    <name type="common">Canine roundworm</name>
    <dbReference type="NCBI Taxonomy" id="6265"/>
    <lineage>
        <taxon>Eukaryota</taxon>
        <taxon>Metazoa</taxon>
        <taxon>Ecdysozoa</taxon>
        <taxon>Nematoda</taxon>
        <taxon>Chromadorea</taxon>
        <taxon>Rhabditida</taxon>
        <taxon>Spirurina</taxon>
        <taxon>Ascaridomorpha</taxon>
        <taxon>Ascaridoidea</taxon>
        <taxon>Toxocaridae</taxon>
        <taxon>Toxocara</taxon>
    </lineage>
</organism>
<feature type="compositionally biased region" description="Polar residues" evidence="5">
    <location>
        <begin position="747"/>
        <end position="756"/>
    </location>
</feature>
<proteinExistence type="predicted"/>
<dbReference type="SMART" id="SM00249">
    <property type="entry name" value="PHD"/>
    <property type="match status" value="1"/>
</dbReference>
<feature type="compositionally biased region" description="Polar residues" evidence="5">
    <location>
        <begin position="763"/>
        <end position="776"/>
    </location>
</feature>
<gene>
    <name evidence="7" type="primary">Kmt2e</name>
    <name evidence="7" type="ORF">Tcan_03919</name>
</gene>
<dbReference type="GO" id="GO:0070210">
    <property type="term" value="C:Rpd3L-Expanded complex"/>
    <property type="evidence" value="ECO:0007669"/>
    <property type="project" value="TreeGrafter"/>
</dbReference>
<comment type="caution">
    <text evidence="7">The sequence shown here is derived from an EMBL/GenBank/DDBJ whole genome shotgun (WGS) entry which is preliminary data.</text>
</comment>
<dbReference type="GO" id="GO:0034967">
    <property type="term" value="C:Set3 complex"/>
    <property type="evidence" value="ECO:0007669"/>
    <property type="project" value="TreeGrafter"/>
</dbReference>
<dbReference type="PANTHER" id="PTHR46462:SF3">
    <property type="entry name" value="UPSET, ISOFORM A"/>
    <property type="match status" value="1"/>
</dbReference>
<evidence type="ECO:0000256" key="1">
    <source>
        <dbReference type="ARBA" id="ARBA00022723"/>
    </source>
</evidence>
<feature type="region of interest" description="Disordered" evidence="5">
    <location>
        <begin position="1"/>
        <end position="109"/>
    </location>
</feature>
<feature type="compositionally biased region" description="Basic and acidic residues" evidence="5">
    <location>
        <begin position="38"/>
        <end position="48"/>
    </location>
</feature>
<dbReference type="EMBL" id="JPKZ01000350">
    <property type="protein sequence ID" value="KHN87706.1"/>
    <property type="molecule type" value="Genomic_DNA"/>
</dbReference>
<dbReference type="GO" id="GO:0006355">
    <property type="term" value="P:regulation of DNA-templated transcription"/>
    <property type="evidence" value="ECO:0007669"/>
    <property type="project" value="TreeGrafter"/>
</dbReference>
<dbReference type="STRING" id="6265.A0A0B2VW01"/>
<feature type="region of interest" description="Disordered" evidence="5">
    <location>
        <begin position="465"/>
        <end position="498"/>
    </location>
</feature>
<feature type="compositionally biased region" description="Polar residues" evidence="5">
    <location>
        <begin position="14"/>
        <end position="30"/>
    </location>
</feature>
<dbReference type="OrthoDB" id="5877798at2759"/>
<feature type="region of interest" description="Disordered" evidence="5">
    <location>
        <begin position="305"/>
        <end position="333"/>
    </location>
</feature>
<dbReference type="PANTHER" id="PTHR46462">
    <property type="entry name" value="UPSET, ISOFORM A"/>
    <property type="match status" value="1"/>
</dbReference>
<accession>A0A0B2VW01</accession>
<feature type="domain" description="Zinc finger PHD-type" evidence="6">
    <location>
        <begin position="1024"/>
        <end position="1068"/>
    </location>
</feature>
<dbReference type="CDD" id="cd15550">
    <property type="entry name" value="PHD_MLL5"/>
    <property type="match status" value="1"/>
</dbReference>
<reference evidence="7 8" key="1">
    <citation type="submission" date="2014-11" db="EMBL/GenBank/DDBJ databases">
        <title>Genetic blueprint of the zoonotic pathogen Toxocara canis.</title>
        <authorList>
            <person name="Zhu X.-Q."/>
            <person name="Korhonen P.K."/>
            <person name="Cai H."/>
            <person name="Young N.D."/>
            <person name="Nejsum P."/>
            <person name="von Samson-Himmelstjerna G."/>
            <person name="Boag P.R."/>
            <person name="Tan P."/>
            <person name="Li Q."/>
            <person name="Min J."/>
            <person name="Yang Y."/>
            <person name="Wang X."/>
            <person name="Fang X."/>
            <person name="Hall R.S."/>
            <person name="Hofmann A."/>
            <person name="Sternberg P.W."/>
            <person name="Jex A.R."/>
            <person name="Gasser R.B."/>
        </authorList>
    </citation>
    <scope>NUCLEOTIDE SEQUENCE [LARGE SCALE GENOMIC DNA]</scope>
    <source>
        <strain evidence="7">PN_DK_2014</strain>
    </source>
</reference>
<protein>
    <submittedName>
        <fullName evidence="7">Histone-lysine N-methyltransferase 2E</fullName>
    </submittedName>
</protein>
<feature type="compositionally biased region" description="Acidic residues" evidence="5">
    <location>
        <begin position="971"/>
        <end position="992"/>
    </location>
</feature>
<evidence type="ECO:0000256" key="4">
    <source>
        <dbReference type="ARBA" id="ARBA00022853"/>
    </source>
</evidence>
<keyword evidence="7" id="KW-0808">Transferase</keyword>
<dbReference type="GO" id="GO:0008168">
    <property type="term" value="F:methyltransferase activity"/>
    <property type="evidence" value="ECO:0007669"/>
    <property type="project" value="UniProtKB-KW"/>
</dbReference>
<evidence type="ECO:0000313" key="7">
    <source>
        <dbReference type="EMBL" id="KHN87706.1"/>
    </source>
</evidence>
<dbReference type="Gene3D" id="3.30.40.10">
    <property type="entry name" value="Zinc/RING finger domain, C3HC4 (zinc finger)"/>
    <property type="match status" value="1"/>
</dbReference>
<evidence type="ECO:0000313" key="8">
    <source>
        <dbReference type="Proteomes" id="UP000031036"/>
    </source>
</evidence>
<dbReference type="InterPro" id="IPR011011">
    <property type="entry name" value="Znf_FYVE_PHD"/>
</dbReference>
<dbReference type="InterPro" id="IPR019786">
    <property type="entry name" value="Zinc_finger_PHD-type_CS"/>
</dbReference>
<evidence type="ECO:0000256" key="5">
    <source>
        <dbReference type="SAM" id="MobiDB-lite"/>
    </source>
</evidence>
<dbReference type="SUPFAM" id="SSF57903">
    <property type="entry name" value="FYVE/PHD zinc finger"/>
    <property type="match status" value="1"/>
</dbReference>
<feature type="compositionally biased region" description="Low complexity" evidence="5">
    <location>
        <begin position="1006"/>
        <end position="1015"/>
    </location>
</feature>
<keyword evidence="8" id="KW-1185">Reference proteome</keyword>
<evidence type="ECO:0000259" key="6">
    <source>
        <dbReference type="SMART" id="SM00249"/>
    </source>
</evidence>
<feature type="region of interest" description="Disordered" evidence="5">
    <location>
        <begin position="1091"/>
        <end position="1126"/>
    </location>
</feature>
<feature type="compositionally biased region" description="Polar residues" evidence="5">
    <location>
        <begin position="888"/>
        <end position="899"/>
    </location>
</feature>
<feature type="region of interest" description="Disordered" evidence="5">
    <location>
        <begin position="710"/>
        <end position="796"/>
    </location>
</feature>
<feature type="compositionally biased region" description="Polar residues" evidence="5">
    <location>
        <begin position="858"/>
        <end position="867"/>
    </location>
</feature>
<feature type="compositionally biased region" description="Polar residues" evidence="5">
    <location>
        <begin position="486"/>
        <end position="498"/>
    </location>
</feature>
<feature type="compositionally biased region" description="Basic and acidic residues" evidence="5">
    <location>
        <begin position="1"/>
        <end position="12"/>
    </location>
</feature>
<keyword evidence="4" id="KW-0156">Chromatin regulator</keyword>
<keyword evidence="1" id="KW-0479">Metal-binding</keyword>
<feature type="compositionally biased region" description="Polar residues" evidence="5">
    <location>
        <begin position="514"/>
        <end position="535"/>
    </location>
</feature>
<dbReference type="Proteomes" id="UP000031036">
    <property type="component" value="Unassembled WGS sequence"/>
</dbReference>
<keyword evidence="3" id="KW-0862">Zinc</keyword>
<feature type="compositionally biased region" description="Basic and acidic residues" evidence="5">
    <location>
        <begin position="1104"/>
        <end position="1121"/>
    </location>
</feature>
<keyword evidence="2" id="KW-0863">Zinc-finger</keyword>
<feature type="region of interest" description="Disordered" evidence="5">
    <location>
        <begin position="857"/>
        <end position="901"/>
    </location>
</feature>
<dbReference type="InterPro" id="IPR001965">
    <property type="entry name" value="Znf_PHD"/>
</dbReference>
<dbReference type="GO" id="GO:0006325">
    <property type="term" value="P:chromatin organization"/>
    <property type="evidence" value="ECO:0007669"/>
    <property type="project" value="UniProtKB-KW"/>
</dbReference>
<feature type="compositionally biased region" description="Basic and acidic residues" evidence="5">
    <location>
        <begin position="536"/>
        <end position="548"/>
    </location>
</feature>
<feature type="compositionally biased region" description="Basic residues" evidence="5">
    <location>
        <begin position="1091"/>
        <end position="1103"/>
    </location>
</feature>
<dbReference type="InterPro" id="IPR013083">
    <property type="entry name" value="Znf_RING/FYVE/PHD"/>
</dbReference>
<keyword evidence="7" id="KW-0489">Methyltransferase</keyword>
<dbReference type="PROSITE" id="PS01359">
    <property type="entry name" value="ZF_PHD_1"/>
    <property type="match status" value="1"/>
</dbReference>
<dbReference type="GO" id="GO:0032259">
    <property type="term" value="P:methylation"/>
    <property type="evidence" value="ECO:0007669"/>
    <property type="project" value="UniProtKB-KW"/>
</dbReference>
<dbReference type="Pfam" id="PF20826">
    <property type="entry name" value="PHD_5"/>
    <property type="match status" value="1"/>
</dbReference>
<feature type="region of interest" description="Disordered" evidence="5">
    <location>
        <begin position="956"/>
        <end position="1018"/>
    </location>
</feature>
<evidence type="ECO:0000256" key="2">
    <source>
        <dbReference type="ARBA" id="ARBA00022771"/>
    </source>
</evidence>